<name>A0AAD5EDY8_UMBRA</name>
<dbReference type="PANTHER" id="PTHR35784:SF1">
    <property type="entry name" value="MEDIATOR OF RNA POLYMERASE II TRANSCRIPTION SUBUNIT 5"/>
    <property type="match status" value="1"/>
</dbReference>
<evidence type="ECO:0000256" key="5">
    <source>
        <dbReference type="ARBA" id="ARBA00023159"/>
    </source>
</evidence>
<comment type="similarity">
    <text evidence="2 9">Belongs to the Mediator complex subunit 5 family.</text>
</comment>
<protein>
    <recommendedName>
        <fullName evidence="3 9">Mediator of RNA polymerase II transcription subunit 5</fullName>
    </recommendedName>
    <alternativeName>
        <fullName evidence="8 9">Mediator complex subunit 5</fullName>
    </alternativeName>
</protein>
<evidence type="ECO:0000256" key="8">
    <source>
        <dbReference type="ARBA" id="ARBA00031256"/>
    </source>
</evidence>
<dbReference type="EMBL" id="MU620905">
    <property type="protein sequence ID" value="KAI8581562.1"/>
    <property type="molecule type" value="Genomic_DNA"/>
</dbReference>
<comment type="caution">
    <text evidence="10">The sequence shown here is derived from an EMBL/GenBank/DDBJ whole genome shotgun (WGS) entry which is preliminary data.</text>
</comment>
<evidence type="ECO:0000313" key="10">
    <source>
        <dbReference type="EMBL" id="KAI8581562.1"/>
    </source>
</evidence>
<dbReference type="GO" id="GO:0016592">
    <property type="term" value="C:mediator complex"/>
    <property type="evidence" value="ECO:0007669"/>
    <property type="project" value="InterPro"/>
</dbReference>
<dbReference type="PANTHER" id="PTHR35784">
    <property type="entry name" value="MEDIATOR OF RNA POLYMERASE II TRANSCRIPTION SUBUNIT 5"/>
    <property type="match status" value="1"/>
</dbReference>
<dbReference type="Pfam" id="PF08689">
    <property type="entry name" value="Med5"/>
    <property type="match status" value="1"/>
</dbReference>
<evidence type="ECO:0000256" key="6">
    <source>
        <dbReference type="ARBA" id="ARBA00023163"/>
    </source>
</evidence>
<proteinExistence type="inferred from homology"/>
<comment type="subunit">
    <text evidence="9">Component of the Mediator complex.</text>
</comment>
<comment type="subcellular location">
    <subcellularLocation>
        <location evidence="1 9">Nucleus</location>
    </subcellularLocation>
</comment>
<comment type="function">
    <text evidence="9">Component of the Mediator complex, a coactivator involved in the regulated transcription of nearly all RNA polymerase II-dependent genes. Mediator functions as a bridge to convey information from gene-specific regulatory proteins to the basal RNA polymerase II transcription machinery. Mediator is recruited to promoters by direct interactions with regulatory proteins and serves as a scaffold for the assembly of a functional preinitiation complex with RNA polymerase II and the general transcription factors.</text>
</comment>
<dbReference type="AlphaFoldDB" id="A0AAD5EDY8"/>
<evidence type="ECO:0000256" key="9">
    <source>
        <dbReference type="RuleBase" id="RU364142"/>
    </source>
</evidence>
<accession>A0AAD5EDY8</accession>
<reference evidence="10" key="1">
    <citation type="submission" date="2021-06" db="EMBL/GenBank/DDBJ databases">
        <authorList>
            <consortium name="DOE Joint Genome Institute"/>
            <person name="Mondo S.J."/>
            <person name="Amses K.R."/>
            <person name="Simmons D.R."/>
            <person name="Longcore J.E."/>
            <person name="Seto K."/>
            <person name="Alves G.H."/>
            <person name="Bonds A.E."/>
            <person name="Quandt C.A."/>
            <person name="Davis W.J."/>
            <person name="Chang Y."/>
            <person name="Letcher P.M."/>
            <person name="Powell M.J."/>
            <person name="Kuo A."/>
            <person name="Labutti K."/>
            <person name="Pangilinan J."/>
            <person name="Andreopoulos W."/>
            <person name="Tritt A."/>
            <person name="Riley R."/>
            <person name="Hundley H."/>
            <person name="Johnson J."/>
            <person name="Lipzen A."/>
            <person name="Barry K."/>
            <person name="Berbee M.L."/>
            <person name="Buchler N.E."/>
            <person name="Grigoriev I.V."/>
            <person name="Spatafora J.W."/>
            <person name="Stajich J.E."/>
            <person name="James T.Y."/>
        </authorList>
    </citation>
    <scope>NUCLEOTIDE SEQUENCE</scope>
    <source>
        <strain evidence="10">AG</strain>
    </source>
</reference>
<organism evidence="10 11">
    <name type="scientific">Umbelopsis ramanniana AG</name>
    <dbReference type="NCBI Taxonomy" id="1314678"/>
    <lineage>
        <taxon>Eukaryota</taxon>
        <taxon>Fungi</taxon>
        <taxon>Fungi incertae sedis</taxon>
        <taxon>Mucoromycota</taxon>
        <taxon>Mucoromycotina</taxon>
        <taxon>Umbelopsidomycetes</taxon>
        <taxon>Umbelopsidales</taxon>
        <taxon>Umbelopsidaceae</taxon>
        <taxon>Umbelopsis</taxon>
    </lineage>
</organism>
<keyword evidence="5 9" id="KW-0010">Activator</keyword>
<evidence type="ECO:0000256" key="1">
    <source>
        <dbReference type="ARBA" id="ARBA00004123"/>
    </source>
</evidence>
<reference evidence="10" key="2">
    <citation type="journal article" date="2022" name="Proc. Natl. Acad. Sci. U.S.A.">
        <title>Diploid-dominant life cycles characterize the early evolution of Fungi.</title>
        <authorList>
            <person name="Amses K.R."/>
            <person name="Simmons D.R."/>
            <person name="Longcore J.E."/>
            <person name="Mondo S.J."/>
            <person name="Seto K."/>
            <person name="Jeronimo G.H."/>
            <person name="Bonds A.E."/>
            <person name="Quandt C.A."/>
            <person name="Davis W.J."/>
            <person name="Chang Y."/>
            <person name="Federici B.A."/>
            <person name="Kuo A."/>
            <person name="LaButti K."/>
            <person name="Pangilinan J."/>
            <person name="Andreopoulos W."/>
            <person name="Tritt A."/>
            <person name="Riley R."/>
            <person name="Hundley H."/>
            <person name="Johnson J."/>
            <person name="Lipzen A."/>
            <person name="Barry K."/>
            <person name="Lang B.F."/>
            <person name="Cuomo C.A."/>
            <person name="Buchler N.E."/>
            <person name="Grigoriev I.V."/>
            <person name="Spatafora J.W."/>
            <person name="Stajich J.E."/>
            <person name="James T.Y."/>
        </authorList>
    </citation>
    <scope>NUCLEOTIDE SEQUENCE</scope>
    <source>
        <strain evidence="10">AG</strain>
    </source>
</reference>
<sequence length="1246" mass="138464">MSNALETLLRRSYARRLPSQQWAQFTAEYLQNSSITDQANDLCDLLLKHTFSSTAIETSLIHNYLQYAVLGDRFDTQGKPRKEVNSGSLIAIGTFLKKISKLPRNTISIQPHQWAVLLRVTHAALEEVRITTLFPSSSDDEWKSVADDLLSLLADILGNGLYQIINSSDGNELEPQELGWQSDVNLRREQSSLLLPNTNMQSAPQFSFDPEATQDLDMLEETVVLDEDETKPAMDAEASQTSEQYDENNVKTRIGVRNAITAAEIFMKCLEDEDVLNMLKADGAEGRKARLLAVLLPENQTPTSPAVANSTTVQKLLVAIKQLSESVSEKHKIVHMKYHELEDEGTARAMPSAGLMGLIYHIAQIRPSLPDKDIVERMMKLQRIKGAFDESFYLELWLAGLTGLAEATQACSSAQIHMESGKEDAGPSKSNHNCTLKTVTDQLLWKTLVLVKIPSLIQQFQEMKSSMMEEITLNSENIADKQQEGEGEGEDAQIKHNALESSLFELQAFSGLLNACNSNSCCSLLFTPASWAESGGNNKNADEDELMMMLNDMSDVDDGLSNPAVIKAVNSVSSRDIFQLIVQVCLEDKFLRLEVAKELLTKVSPSSDKEGAQKTETADDINALLDTSMLDFGGELTFDTTSSNENENEHVLIKQNLEQRIKVIEENPTSFGTSDLMNIAMLSLNNLKTVTDFILTFIRQKADSLDLRSMAPICESLSQNPCFLDLIFQLYQPSDLLGPLEFLCNDWNRSNYTMDMDDNNEYGSQGQDVDDLQSSFEDFGKVWYLINLLISKFDLSGDLSTAFVNPTGYCYTFFLQHPSVYDSGMADDHIEQFISMWMTALFGNDGISDALLRSSTPQLLIKVSPTLFERSMYAYEAGEMGLQNLLGGIAYFKEKFLSYVLVPSAMSWLCTELLYNKSVAAITIMRELLQSEDIPDIFVLLSASQILGTFDALDIRYRTEAEVNEDDTQSPDISAITPYAQEIYSRISATCQRQHVQERGSETGIIGPENLFGRARDMLRYMVKSGRSMYMRDVEADTFASSHPQDNVPDEQAHYLDMSIFKAALEIGGNRWFMLSIVEEVLEAGQAGGAVRAAEIGSCLVATPLSVSVNAFTSTLDMLRCLLVDIVPSVLACSSPIHDSFFQGQTLGVFISDCLVLTKGFSIDDATNNQAQAVEVIGKQFLRQLATAANFRQKKRDSEDEQPSPKALGPFASCSDEVIKSPLFRGVIKGLKSNTILFEKWPNISV</sequence>
<evidence type="ECO:0000256" key="4">
    <source>
        <dbReference type="ARBA" id="ARBA00023015"/>
    </source>
</evidence>
<dbReference type="InterPro" id="IPR014801">
    <property type="entry name" value="Mediator_Med5_fun"/>
</dbReference>
<evidence type="ECO:0000256" key="3">
    <source>
        <dbReference type="ARBA" id="ARBA00020628"/>
    </source>
</evidence>
<evidence type="ECO:0000256" key="2">
    <source>
        <dbReference type="ARBA" id="ARBA00008782"/>
    </source>
</evidence>
<keyword evidence="6 9" id="KW-0804">Transcription</keyword>
<gene>
    <name evidence="9" type="primary">MED5</name>
    <name evidence="10" type="ORF">K450DRAFT_231908</name>
</gene>
<keyword evidence="7 9" id="KW-0539">Nucleus</keyword>
<evidence type="ECO:0000313" key="11">
    <source>
        <dbReference type="Proteomes" id="UP001206595"/>
    </source>
</evidence>
<dbReference type="GO" id="GO:0003712">
    <property type="term" value="F:transcription coregulator activity"/>
    <property type="evidence" value="ECO:0007669"/>
    <property type="project" value="InterPro"/>
</dbReference>
<dbReference type="Proteomes" id="UP001206595">
    <property type="component" value="Unassembled WGS sequence"/>
</dbReference>
<dbReference type="GO" id="GO:0006357">
    <property type="term" value="P:regulation of transcription by RNA polymerase II"/>
    <property type="evidence" value="ECO:0007669"/>
    <property type="project" value="InterPro"/>
</dbReference>
<evidence type="ECO:0000256" key="7">
    <source>
        <dbReference type="ARBA" id="ARBA00023242"/>
    </source>
</evidence>
<keyword evidence="4 9" id="KW-0805">Transcription regulation</keyword>
<keyword evidence="11" id="KW-1185">Reference proteome</keyword>